<evidence type="ECO:0000313" key="1">
    <source>
        <dbReference type="EMBL" id="KAJ7016985.1"/>
    </source>
</evidence>
<sequence>MPPTNGANIDSMPTETLSAIFRLAFTTAIPDFWSHPAPALQTELKRVANAPLLIMSRVCSQWHDIAINTPNFWSDVEVNGVSGRTPSELKTTIALLSARLERSRDAPLSISITCEDDYQPFHPHIFELLAQHSPRWEIVLIGYSLEGVDTRYYRRDYPASRNCLLMYSFDSNSFDHLDAGKPYPCCQSCPSPPTSASQSTSTAAFFSDTAPFHYTSHLSPHLSRAWCQTFTSLTLPKLRRMIWGSCWGGHTASSLHFASAPTLVEASNSCA</sequence>
<proteinExistence type="predicted"/>
<dbReference type="AlphaFoldDB" id="A0AAD6WLN3"/>
<evidence type="ECO:0000313" key="2">
    <source>
        <dbReference type="Proteomes" id="UP001218188"/>
    </source>
</evidence>
<name>A0AAD6WLN3_9AGAR</name>
<dbReference type="EMBL" id="JARJCM010000447">
    <property type="protein sequence ID" value="KAJ7016985.1"/>
    <property type="molecule type" value="Genomic_DNA"/>
</dbReference>
<keyword evidence="2" id="KW-1185">Reference proteome</keyword>
<evidence type="ECO:0008006" key="3">
    <source>
        <dbReference type="Google" id="ProtNLM"/>
    </source>
</evidence>
<reference evidence="1" key="1">
    <citation type="submission" date="2023-03" db="EMBL/GenBank/DDBJ databases">
        <title>Massive genome expansion in bonnet fungi (Mycena s.s.) driven by repeated elements and novel gene families across ecological guilds.</title>
        <authorList>
            <consortium name="Lawrence Berkeley National Laboratory"/>
            <person name="Harder C.B."/>
            <person name="Miyauchi S."/>
            <person name="Viragh M."/>
            <person name="Kuo A."/>
            <person name="Thoen E."/>
            <person name="Andreopoulos B."/>
            <person name="Lu D."/>
            <person name="Skrede I."/>
            <person name="Drula E."/>
            <person name="Henrissat B."/>
            <person name="Morin E."/>
            <person name="Kohler A."/>
            <person name="Barry K."/>
            <person name="LaButti K."/>
            <person name="Morin E."/>
            <person name="Salamov A."/>
            <person name="Lipzen A."/>
            <person name="Mereny Z."/>
            <person name="Hegedus B."/>
            <person name="Baldrian P."/>
            <person name="Stursova M."/>
            <person name="Weitz H."/>
            <person name="Taylor A."/>
            <person name="Grigoriev I.V."/>
            <person name="Nagy L.G."/>
            <person name="Martin F."/>
            <person name="Kauserud H."/>
        </authorList>
    </citation>
    <scope>NUCLEOTIDE SEQUENCE</scope>
    <source>
        <strain evidence="1">CBHHK200</strain>
    </source>
</reference>
<organism evidence="1 2">
    <name type="scientific">Mycena alexandri</name>
    <dbReference type="NCBI Taxonomy" id="1745969"/>
    <lineage>
        <taxon>Eukaryota</taxon>
        <taxon>Fungi</taxon>
        <taxon>Dikarya</taxon>
        <taxon>Basidiomycota</taxon>
        <taxon>Agaricomycotina</taxon>
        <taxon>Agaricomycetes</taxon>
        <taxon>Agaricomycetidae</taxon>
        <taxon>Agaricales</taxon>
        <taxon>Marasmiineae</taxon>
        <taxon>Mycenaceae</taxon>
        <taxon>Mycena</taxon>
    </lineage>
</organism>
<comment type="caution">
    <text evidence="1">The sequence shown here is derived from an EMBL/GenBank/DDBJ whole genome shotgun (WGS) entry which is preliminary data.</text>
</comment>
<gene>
    <name evidence="1" type="ORF">C8F04DRAFT_1158477</name>
</gene>
<protein>
    <recommendedName>
        <fullName evidence="3">F-box domain-containing protein</fullName>
    </recommendedName>
</protein>
<dbReference type="Proteomes" id="UP001218188">
    <property type="component" value="Unassembled WGS sequence"/>
</dbReference>
<accession>A0AAD6WLN3</accession>
<dbReference type="Gene3D" id="1.20.1280.50">
    <property type="match status" value="1"/>
</dbReference>